<dbReference type="PANTHER" id="PTHR43434">
    <property type="entry name" value="PHOSPHOGLYCOLATE PHOSPHATASE"/>
    <property type="match status" value="1"/>
</dbReference>
<dbReference type="InterPro" id="IPR023214">
    <property type="entry name" value="HAD_sf"/>
</dbReference>
<dbReference type="EC" id="3.1.3.18" evidence="4"/>
<keyword evidence="10" id="KW-1185">Reference proteome</keyword>
<dbReference type="InterPro" id="IPR023198">
    <property type="entry name" value="PGP-like_dom2"/>
</dbReference>
<dbReference type="Gene3D" id="1.10.150.240">
    <property type="entry name" value="Putative phosphatase, domain 2"/>
    <property type="match status" value="1"/>
</dbReference>
<keyword evidence="6 9" id="KW-0378">Hydrolase</keyword>
<evidence type="ECO:0000256" key="4">
    <source>
        <dbReference type="ARBA" id="ARBA00013078"/>
    </source>
</evidence>
<dbReference type="Proteomes" id="UP000643207">
    <property type="component" value="Unassembled WGS sequence"/>
</dbReference>
<name>A0A9X0XCY9_9BURK</name>
<gene>
    <name evidence="9" type="ORF">JI742_06330</name>
</gene>
<keyword evidence="7" id="KW-0460">Magnesium</keyword>
<dbReference type="GO" id="GO:0006281">
    <property type="term" value="P:DNA repair"/>
    <property type="evidence" value="ECO:0007669"/>
    <property type="project" value="TreeGrafter"/>
</dbReference>
<dbReference type="GO" id="GO:0046872">
    <property type="term" value="F:metal ion binding"/>
    <property type="evidence" value="ECO:0007669"/>
    <property type="project" value="UniProtKB-KW"/>
</dbReference>
<dbReference type="PRINTS" id="PR00413">
    <property type="entry name" value="HADHALOGNASE"/>
</dbReference>
<dbReference type="InterPro" id="IPR006439">
    <property type="entry name" value="HAD-SF_hydro_IA"/>
</dbReference>
<evidence type="ECO:0000256" key="1">
    <source>
        <dbReference type="ARBA" id="ARBA00000830"/>
    </source>
</evidence>
<evidence type="ECO:0000256" key="8">
    <source>
        <dbReference type="ARBA" id="ARBA00059247"/>
    </source>
</evidence>
<comment type="catalytic activity">
    <reaction evidence="1">
        <text>2-phosphoglycolate + H2O = glycolate + phosphate</text>
        <dbReference type="Rhea" id="RHEA:14369"/>
        <dbReference type="ChEBI" id="CHEBI:15377"/>
        <dbReference type="ChEBI" id="CHEBI:29805"/>
        <dbReference type="ChEBI" id="CHEBI:43474"/>
        <dbReference type="ChEBI" id="CHEBI:58033"/>
        <dbReference type="EC" id="3.1.3.18"/>
    </reaction>
</comment>
<dbReference type="SFLD" id="SFLDG01135">
    <property type="entry name" value="C1.5.6:_HAD__Beta-PGM__Phospha"/>
    <property type="match status" value="1"/>
</dbReference>
<dbReference type="Gene3D" id="3.40.50.1000">
    <property type="entry name" value="HAD superfamily/HAD-like"/>
    <property type="match status" value="1"/>
</dbReference>
<organism evidence="9 10">
    <name type="scientific">Aquariibacter lacus</name>
    <dbReference type="NCBI Taxonomy" id="2801332"/>
    <lineage>
        <taxon>Bacteria</taxon>
        <taxon>Pseudomonadati</taxon>
        <taxon>Pseudomonadota</taxon>
        <taxon>Betaproteobacteria</taxon>
        <taxon>Burkholderiales</taxon>
        <taxon>Sphaerotilaceae</taxon>
        <taxon>Aquariibacter</taxon>
    </lineage>
</organism>
<evidence type="ECO:0000313" key="10">
    <source>
        <dbReference type="Proteomes" id="UP000643207"/>
    </source>
</evidence>
<keyword evidence="5" id="KW-0113">Calvin cycle</keyword>
<protein>
    <recommendedName>
        <fullName evidence="4">phosphoglycolate phosphatase</fullName>
        <ecNumber evidence="4">3.1.3.18</ecNumber>
    </recommendedName>
</protein>
<dbReference type="Pfam" id="PF00702">
    <property type="entry name" value="Hydrolase"/>
    <property type="match status" value="1"/>
</dbReference>
<dbReference type="NCBIfam" id="TIGR01549">
    <property type="entry name" value="HAD-SF-IA-v1"/>
    <property type="match status" value="1"/>
</dbReference>
<comment type="function">
    <text evidence="8">Specifically catalyzes the dephosphorylation of 2-phosphoglycolate. Is involved in the dissimilation of the intracellular 2-phosphoglycolate formed during the DNA repair of 3'-phosphoglycolate ends, a major class of DNA lesions induced by oxidative stress.</text>
</comment>
<evidence type="ECO:0000256" key="6">
    <source>
        <dbReference type="ARBA" id="ARBA00022801"/>
    </source>
</evidence>
<comment type="pathway">
    <text evidence="2">Organic acid metabolism; glycolate biosynthesis; glycolate from 2-phosphoglycolate: step 1/1.</text>
</comment>
<reference evidence="9 10" key="1">
    <citation type="submission" date="2021-01" db="EMBL/GenBank/DDBJ databases">
        <title>Piscinibacter sp. Jin2 Genome sequencing and assembly.</title>
        <authorList>
            <person name="Kim I."/>
        </authorList>
    </citation>
    <scope>NUCLEOTIDE SEQUENCE [LARGE SCALE GENOMIC DNA]</scope>
    <source>
        <strain evidence="9 10">Jin2</strain>
    </source>
</reference>
<comment type="caution">
    <text evidence="9">The sequence shown here is derived from an EMBL/GenBank/DDBJ whole genome shotgun (WGS) entry which is preliminary data.</text>
</comment>
<dbReference type="SUPFAM" id="SSF56784">
    <property type="entry name" value="HAD-like"/>
    <property type="match status" value="1"/>
</dbReference>
<evidence type="ECO:0000256" key="3">
    <source>
        <dbReference type="ARBA" id="ARBA00011233"/>
    </source>
</evidence>
<dbReference type="NCBIfam" id="TIGR01509">
    <property type="entry name" value="HAD-SF-IA-v3"/>
    <property type="match status" value="1"/>
</dbReference>
<dbReference type="GO" id="GO:0008967">
    <property type="term" value="F:phosphoglycolate phosphatase activity"/>
    <property type="evidence" value="ECO:0007669"/>
    <property type="project" value="UniProtKB-EC"/>
</dbReference>
<dbReference type="SFLD" id="SFLDS00003">
    <property type="entry name" value="Haloacid_Dehalogenase"/>
    <property type="match status" value="1"/>
</dbReference>
<dbReference type="FunFam" id="3.40.50.1000:FF:000022">
    <property type="entry name" value="Phosphoglycolate phosphatase"/>
    <property type="match status" value="1"/>
</dbReference>
<dbReference type="SFLD" id="SFLDG01129">
    <property type="entry name" value="C1.5:_HAD__Beta-PGM__Phosphata"/>
    <property type="match status" value="1"/>
</dbReference>
<sequence length="227" mass="23274">MPLTDPARPPAFAVRAVLFDLDGTLADTAPDLGGALNRLRARAGLAPMPIAELARVASSGARGMIGHGLGRHPGDADYEALRLAFLDEYAGALTRDSRLFDGVAELLQALATRGLRWGIVTNKAMVYAEPVVQGLGLGACAVLVAGDSTPHPKPHPAPLLAACAALGLEPSDCVYVGDDERDIQAAHAAGMPGIAAAYGYLGLGTPLADWGADATVAQPPDLLDLLA</sequence>
<comment type="subunit">
    <text evidence="3">Homotrimer.</text>
</comment>
<evidence type="ECO:0000256" key="2">
    <source>
        <dbReference type="ARBA" id="ARBA00004818"/>
    </source>
</evidence>
<evidence type="ECO:0000256" key="5">
    <source>
        <dbReference type="ARBA" id="ARBA00022567"/>
    </source>
</evidence>
<dbReference type="AlphaFoldDB" id="A0A9X0XCY9"/>
<accession>A0A9X0XCY9</accession>
<dbReference type="RefSeq" id="WP_201824826.1">
    <property type="nucleotide sequence ID" value="NZ_JAERRA010000001.1"/>
</dbReference>
<dbReference type="EMBL" id="JAERRA010000001">
    <property type="protein sequence ID" value="MBL0719504.1"/>
    <property type="molecule type" value="Genomic_DNA"/>
</dbReference>
<dbReference type="GO" id="GO:0019253">
    <property type="term" value="P:reductive pentose-phosphate cycle"/>
    <property type="evidence" value="ECO:0007669"/>
    <property type="project" value="UniProtKB-KW"/>
</dbReference>
<dbReference type="InterPro" id="IPR050155">
    <property type="entry name" value="HAD-like_hydrolase_sf"/>
</dbReference>
<dbReference type="InterPro" id="IPR036412">
    <property type="entry name" value="HAD-like_sf"/>
</dbReference>
<evidence type="ECO:0000256" key="7">
    <source>
        <dbReference type="ARBA" id="ARBA00022842"/>
    </source>
</evidence>
<dbReference type="PANTHER" id="PTHR43434:SF23">
    <property type="entry name" value="PHOSPHOGLYCOLATE PHOSPHATASE"/>
    <property type="match status" value="1"/>
</dbReference>
<evidence type="ECO:0000313" key="9">
    <source>
        <dbReference type="EMBL" id="MBL0719504.1"/>
    </source>
</evidence>
<dbReference type="GO" id="GO:0005829">
    <property type="term" value="C:cytosol"/>
    <property type="evidence" value="ECO:0007669"/>
    <property type="project" value="TreeGrafter"/>
</dbReference>
<proteinExistence type="predicted"/>